<evidence type="ECO:0000256" key="1">
    <source>
        <dbReference type="SAM" id="MobiDB-lite"/>
    </source>
</evidence>
<keyword evidence="2" id="KW-0812">Transmembrane</keyword>
<keyword evidence="2" id="KW-1133">Transmembrane helix</keyword>
<name>A0A5N5D420_9PEZI</name>
<dbReference type="AlphaFoldDB" id="A0A5N5D420"/>
<gene>
    <name evidence="3" type="ORF">DBV05_g8978</name>
</gene>
<feature type="region of interest" description="Disordered" evidence="1">
    <location>
        <begin position="296"/>
        <end position="332"/>
    </location>
</feature>
<comment type="caution">
    <text evidence="3">The sequence shown here is derived from an EMBL/GenBank/DDBJ whole genome shotgun (WGS) entry which is preliminary data.</text>
</comment>
<feature type="compositionally biased region" description="Polar residues" evidence="1">
    <location>
        <begin position="301"/>
        <end position="314"/>
    </location>
</feature>
<feature type="compositionally biased region" description="Basic and acidic residues" evidence="1">
    <location>
        <begin position="218"/>
        <end position="232"/>
    </location>
</feature>
<keyword evidence="4" id="KW-1185">Reference proteome</keyword>
<dbReference type="Proteomes" id="UP000325902">
    <property type="component" value="Unassembled WGS sequence"/>
</dbReference>
<proteinExistence type="predicted"/>
<evidence type="ECO:0000313" key="4">
    <source>
        <dbReference type="Proteomes" id="UP000325902"/>
    </source>
</evidence>
<accession>A0A5N5D420</accession>
<evidence type="ECO:0000256" key="2">
    <source>
        <dbReference type="SAM" id="Phobius"/>
    </source>
</evidence>
<evidence type="ECO:0000313" key="3">
    <source>
        <dbReference type="EMBL" id="KAB2572331.1"/>
    </source>
</evidence>
<feature type="compositionally biased region" description="Low complexity" evidence="1">
    <location>
        <begin position="473"/>
        <end position="485"/>
    </location>
</feature>
<reference evidence="3 4" key="1">
    <citation type="journal article" date="2019" name="Sci. Rep.">
        <title>A multi-omics analysis of the grapevine pathogen Lasiodiplodia theobromae reveals that temperature affects the expression of virulence- and pathogenicity-related genes.</title>
        <authorList>
            <person name="Felix C."/>
            <person name="Meneses R."/>
            <person name="Goncalves M.F.M."/>
            <person name="Tilleman L."/>
            <person name="Duarte A.S."/>
            <person name="Jorrin-Novo J.V."/>
            <person name="Van de Peer Y."/>
            <person name="Deforce D."/>
            <person name="Van Nieuwerburgh F."/>
            <person name="Esteves A.C."/>
            <person name="Alves A."/>
        </authorList>
    </citation>
    <scope>NUCLEOTIDE SEQUENCE [LARGE SCALE GENOMIC DNA]</scope>
    <source>
        <strain evidence="3 4">LA-SOL3</strain>
    </source>
</reference>
<feature type="transmembrane region" description="Helical" evidence="2">
    <location>
        <begin position="192"/>
        <end position="211"/>
    </location>
</feature>
<feature type="region of interest" description="Disordered" evidence="1">
    <location>
        <begin position="370"/>
        <end position="529"/>
    </location>
</feature>
<feature type="region of interest" description="Disordered" evidence="1">
    <location>
        <begin position="139"/>
        <end position="183"/>
    </location>
</feature>
<protein>
    <submittedName>
        <fullName evidence="3">Uncharacterized protein</fullName>
    </submittedName>
</protein>
<feature type="region of interest" description="Disordered" evidence="1">
    <location>
        <begin position="217"/>
        <end position="249"/>
    </location>
</feature>
<feature type="compositionally biased region" description="Gly residues" evidence="1">
    <location>
        <begin position="505"/>
        <end position="517"/>
    </location>
</feature>
<dbReference type="OrthoDB" id="4770059at2759"/>
<feature type="compositionally biased region" description="Pro residues" evidence="1">
    <location>
        <begin position="375"/>
        <end position="386"/>
    </location>
</feature>
<organism evidence="3 4">
    <name type="scientific">Lasiodiplodia theobromae</name>
    <dbReference type="NCBI Taxonomy" id="45133"/>
    <lineage>
        <taxon>Eukaryota</taxon>
        <taxon>Fungi</taxon>
        <taxon>Dikarya</taxon>
        <taxon>Ascomycota</taxon>
        <taxon>Pezizomycotina</taxon>
        <taxon>Dothideomycetes</taxon>
        <taxon>Dothideomycetes incertae sedis</taxon>
        <taxon>Botryosphaeriales</taxon>
        <taxon>Botryosphaeriaceae</taxon>
        <taxon>Lasiodiplodia</taxon>
    </lineage>
</organism>
<sequence length="573" mass="59824">MPASCSTLTENYADFDCMPPSFSKSYWYGYAGYYSPAICPGNYTSACERPKSASGGTPFGPPIAEGENAIICCPTGYECLTGSESWCMSTEPTTSVWTYTYYESYSDTPITSKTTDVSIPSGYAIQVRWREQDLVSLETDPLTPGASATPPPASTSRHSTALSSALPTTSTPANTTTDGGGMSTSSKVGVGVGVPLGILAIAGLLFTFCFLRRRRRHPSLDRSSDSGKDLPEVHYTSLPHNKGGPMVGVNTVSSLPSMAGSGAGVYNSYNNNNYNHPEHHPSASGSIIMSPSSTIVGPRASSFSSPQPAATAQYSPAPMAQPEYIPPKPGGGSVPMMMMNHAYNNSTSHLSSPSITSPPAAIVGGSGSGAAFAPAPAPTSPPPPPLAMFASLSSLHSHDYSNDSRSIHEAPGSNGRQQQGGGHNHNSFHHDYLPGVPPSLDGAGHLDVPGISSSLRSDDDDSATIATPPSYPPAAGSGAAAFAPRGGFGGGGSSSEAGDRVSSEHGGGSSSNSGKGGLAPPHGDDTDEIVRLRREAQRLQERRQRLTEMQQLDEEEERVMGRLRELEGRRVVY</sequence>
<feature type="compositionally biased region" description="Basic and acidic residues" evidence="1">
    <location>
        <begin position="396"/>
        <end position="408"/>
    </location>
</feature>
<dbReference type="EMBL" id="VCHE01000080">
    <property type="protein sequence ID" value="KAB2572331.1"/>
    <property type="molecule type" value="Genomic_DNA"/>
</dbReference>
<keyword evidence="2" id="KW-0472">Membrane</keyword>
<feature type="compositionally biased region" description="Low complexity" evidence="1">
    <location>
        <begin position="143"/>
        <end position="183"/>
    </location>
</feature>